<dbReference type="AlphaFoldDB" id="A0A843SAE4"/>
<proteinExistence type="predicted"/>
<accession>A0A843SAE4</accession>
<keyword evidence="2" id="KW-1185">Reference proteome</keyword>
<dbReference type="InterPro" id="IPR038573">
    <property type="entry name" value="BrnT_sf"/>
</dbReference>
<evidence type="ECO:0000313" key="1">
    <source>
        <dbReference type="EMBL" id="MQA19074.1"/>
    </source>
</evidence>
<sequence>MRFEWDARKAKTNLRKHGVSFDEAVSAFHDGRSRSLADVEHSGDEERFIQIGASDRGRLLTVCYCYRDNDVIRIFSARKANSLEAQLYFWE</sequence>
<reference evidence="1 2" key="1">
    <citation type="submission" date="2019-10" db="EMBL/GenBank/DDBJ databases">
        <title>Two novel species isolated from a subtropical stream in China.</title>
        <authorList>
            <person name="Lu H."/>
        </authorList>
    </citation>
    <scope>NUCLEOTIDE SEQUENCE [LARGE SCALE GENOMIC DNA]</scope>
    <source>
        <strain evidence="1 2">FT103W</strain>
    </source>
</reference>
<comment type="caution">
    <text evidence="1">The sequence shown here is derived from an EMBL/GenBank/DDBJ whole genome shotgun (WGS) entry which is preliminary data.</text>
</comment>
<dbReference type="RefSeq" id="WP_328595447.1">
    <property type="nucleotide sequence ID" value="NZ_WHUF01000002.1"/>
</dbReference>
<dbReference type="Pfam" id="PF04365">
    <property type="entry name" value="BrnT_toxin"/>
    <property type="match status" value="1"/>
</dbReference>
<dbReference type="Gene3D" id="3.10.450.530">
    <property type="entry name" value="Ribonuclease toxin, BrnT, of type II toxin-antitoxin system"/>
    <property type="match status" value="1"/>
</dbReference>
<dbReference type="Proteomes" id="UP000444318">
    <property type="component" value="Unassembled WGS sequence"/>
</dbReference>
<dbReference type="EMBL" id="WHUF01000002">
    <property type="protein sequence ID" value="MQA19074.1"/>
    <property type="molecule type" value="Genomic_DNA"/>
</dbReference>
<protein>
    <submittedName>
        <fullName evidence="1">BrnT family toxin</fullName>
    </submittedName>
</protein>
<gene>
    <name evidence="1" type="ORF">GEV01_06035</name>
</gene>
<dbReference type="InterPro" id="IPR007460">
    <property type="entry name" value="BrnT_toxin"/>
</dbReference>
<name>A0A843SAE4_9BURK</name>
<organism evidence="1 2">
    <name type="scientific">Rugamonas rivuli</name>
    <dbReference type="NCBI Taxonomy" id="2743358"/>
    <lineage>
        <taxon>Bacteria</taxon>
        <taxon>Pseudomonadati</taxon>
        <taxon>Pseudomonadota</taxon>
        <taxon>Betaproteobacteria</taxon>
        <taxon>Burkholderiales</taxon>
        <taxon>Oxalobacteraceae</taxon>
        <taxon>Telluria group</taxon>
        <taxon>Rugamonas</taxon>
    </lineage>
</organism>
<evidence type="ECO:0000313" key="2">
    <source>
        <dbReference type="Proteomes" id="UP000444318"/>
    </source>
</evidence>